<dbReference type="STRING" id="208445.SAMN04489727_1960"/>
<reference evidence="3" key="1">
    <citation type="submission" date="2016-10" db="EMBL/GenBank/DDBJ databases">
        <authorList>
            <person name="Varghese N."/>
            <person name="Submissions S."/>
        </authorList>
    </citation>
    <scope>NUCLEOTIDE SEQUENCE [LARGE SCALE GENOMIC DNA]</scope>
    <source>
        <strain evidence="3">DSM 44544</strain>
    </source>
</reference>
<accession>A0A1H4JL84</accession>
<dbReference type="EMBL" id="FNSO01000003">
    <property type="protein sequence ID" value="SEB46448.1"/>
    <property type="molecule type" value="Genomic_DNA"/>
</dbReference>
<feature type="transmembrane region" description="Helical" evidence="1">
    <location>
        <begin position="12"/>
        <end position="31"/>
    </location>
</feature>
<dbReference type="RefSeq" id="WP_091305535.1">
    <property type="nucleotide sequence ID" value="NZ_FNSO01000003.1"/>
</dbReference>
<proteinExistence type="predicted"/>
<dbReference type="OrthoDB" id="3628758at2"/>
<evidence type="ECO:0000313" key="2">
    <source>
        <dbReference type="EMBL" id="SEB46448.1"/>
    </source>
</evidence>
<keyword evidence="1" id="KW-0812">Transmembrane</keyword>
<evidence type="ECO:0000313" key="3">
    <source>
        <dbReference type="Proteomes" id="UP000199622"/>
    </source>
</evidence>
<keyword evidence="3" id="KW-1185">Reference proteome</keyword>
<name>A0A1H4JL84_9PSEU</name>
<organism evidence="2 3">
    <name type="scientific">Amycolatopsis tolypomycina</name>
    <dbReference type="NCBI Taxonomy" id="208445"/>
    <lineage>
        <taxon>Bacteria</taxon>
        <taxon>Bacillati</taxon>
        <taxon>Actinomycetota</taxon>
        <taxon>Actinomycetes</taxon>
        <taxon>Pseudonocardiales</taxon>
        <taxon>Pseudonocardiaceae</taxon>
        <taxon>Amycolatopsis</taxon>
    </lineage>
</organism>
<evidence type="ECO:0000256" key="1">
    <source>
        <dbReference type="SAM" id="Phobius"/>
    </source>
</evidence>
<keyword evidence="1" id="KW-0472">Membrane</keyword>
<protein>
    <submittedName>
        <fullName evidence="2">Uncharacterized protein</fullName>
    </submittedName>
</protein>
<keyword evidence="1" id="KW-1133">Transmembrane helix</keyword>
<dbReference type="AlphaFoldDB" id="A0A1H4JL84"/>
<dbReference type="Proteomes" id="UP000199622">
    <property type="component" value="Unassembled WGS sequence"/>
</dbReference>
<gene>
    <name evidence="2" type="ORF">SAMN04489727_1960</name>
</gene>
<sequence>MQDTKTRLMWTVLAIALPGPWTPVIVLAYLLSRAVEDHHAPGHHLPAMPYCPRDPYACVPAPAPVRVGGNPYAPPQLTGSR</sequence>